<accession>A0ABN4WQ60</accession>
<keyword evidence="2" id="KW-0450">Lipoyl</keyword>
<evidence type="ECO:0000256" key="3">
    <source>
        <dbReference type="SAM" id="MobiDB-lite"/>
    </source>
</evidence>
<feature type="domain" description="Lipoyl-binding" evidence="4">
    <location>
        <begin position="116"/>
        <end position="191"/>
    </location>
</feature>
<evidence type="ECO:0000256" key="1">
    <source>
        <dbReference type="ARBA" id="ARBA00001938"/>
    </source>
</evidence>
<feature type="domain" description="Lipoyl-binding" evidence="4">
    <location>
        <begin position="2"/>
        <end position="77"/>
    </location>
</feature>
<dbReference type="InterPro" id="IPR000089">
    <property type="entry name" value="Biotin_lipoyl"/>
</dbReference>
<protein>
    <recommendedName>
        <fullName evidence="4">Lipoyl-binding domain-containing protein</fullName>
    </recommendedName>
</protein>
<dbReference type="Gene3D" id="4.10.320.10">
    <property type="entry name" value="E3-binding domain"/>
    <property type="match status" value="1"/>
</dbReference>
<dbReference type="SUPFAM" id="SSF51230">
    <property type="entry name" value="Single hybrid motif"/>
    <property type="match status" value="2"/>
</dbReference>
<dbReference type="EMBL" id="CP019630">
    <property type="protein sequence ID" value="AQQ03006.1"/>
    <property type="molecule type" value="Genomic_DNA"/>
</dbReference>
<reference evidence="5 6" key="1">
    <citation type="submission" date="2017-02" db="EMBL/GenBank/DDBJ databases">
        <authorList>
            <person name="Jeong S."/>
        </authorList>
    </citation>
    <scope>NUCLEOTIDE SEQUENCE [LARGE SCALE GENOMIC DNA]</scope>
    <source>
        <strain evidence="5 6">RMAR6-6</strain>
    </source>
</reference>
<dbReference type="Pfam" id="PF00364">
    <property type="entry name" value="Biotin_lipoyl"/>
    <property type="match status" value="2"/>
</dbReference>
<gene>
    <name evidence="5" type="ORF">B0E33_04840</name>
</gene>
<dbReference type="InterPro" id="IPR003016">
    <property type="entry name" value="2-oxoA_DH_lipoyl-BS"/>
</dbReference>
<sequence>MPHEVIMPALGMAQDSGQLLAWHKKPGEAVAAGDVLFEVETDKAAMEVEAQKEGYLTDVSVEAGSDVPVGQVIAMISETPEGAVEAGNAPSPEKVVDTAEPVPGGMEAGEDELPDGHQVIMPTLGMAQDTGLLVAWCKQPGEAVAADDILFEVETDKSTVEVNAGRDGFVAALLAEAGEEVPVGQAIAVISAQKPDKAVSRKAAGAPISAAGETAPERQEKTEPVNTPAPSPEKRMTAKTAPGVAGRVLASPKARRLAQEQGLDLQRLADAGHPQPFHVKDLETLKTLHAETPAASATAQRFELRAEVSGTGFADFVAWAKENGGQADQAALLAGFAAASFGNFPAKVRVENMWQSQAYSAASLWLGQVKPADDDLEVDLLVRDLRASRISALQLNAGKCPVISILRQGEDLALVLEWTGDRVTTSQAIDLLSNFAGRMEQPLRHLL</sequence>
<dbReference type="PANTHER" id="PTHR23151:SF90">
    <property type="entry name" value="DIHYDROLIPOYLLYSINE-RESIDUE ACETYLTRANSFERASE COMPONENT OF PYRUVATE DEHYDROGENASE COMPLEX, MITOCHONDRIAL-RELATED"/>
    <property type="match status" value="1"/>
</dbReference>
<comment type="cofactor">
    <cofactor evidence="1">
        <name>(R)-lipoate</name>
        <dbReference type="ChEBI" id="CHEBI:83088"/>
    </cofactor>
</comment>
<name>A0ABN4WQ60_9HYPH</name>
<feature type="region of interest" description="Disordered" evidence="3">
    <location>
        <begin position="201"/>
        <end position="241"/>
    </location>
</feature>
<dbReference type="Gene3D" id="2.40.50.100">
    <property type="match status" value="2"/>
</dbReference>
<dbReference type="RefSeq" id="WP_077290580.1">
    <property type="nucleotide sequence ID" value="NZ_CP019630.1"/>
</dbReference>
<organism evidence="5 6">
    <name type="scientific">Roseibium algicola</name>
    <dbReference type="NCBI Taxonomy" id="2857014"/>
    <lineage>
        <taxon>Bacteria</taxon>
        <taxon>Pseudomonadati</taxon>
        <taxon>Pseudomonadota</taxon>
        <taxon>Alphaproteobacteria</taxon>
        <taxon>Hyphomicrobiales</taxon>
        <taxon>Stappiaceae</taxon>
        <taxon>Roseibium</taxon>
    </lineage>
</organism>
<dbReference type="PROSITE" id="PS00189">
    <property type="entry name" value="LIPOYL"/>
    <property type="match status" value="2"/>
</dbReference>
<dbReference type="InterPro" id="IPR045257">
    <property type="entry name" value="E2/Pdx1"/>
</dbReference>
<dbReference type="InterPro" id="IPR011053">
    <property type="entry name" value="Single_hybrid_motif"/>
</dbReference>
<proteinExistence type="predicted"/>
<evidence type="ECO:0000259" key="4">
    <source>
        <dbReference type="PROSITE" id="PS50968"/>
    </source>
</evidence>
<dbReference type="Proteomes" id="UP000188174">
    <property type="component" value="Chromosome"/>
</dbReference>
<dbReference type="CDD" id="cd06849">
    <property type="entry name" value="lipoyl_domain"/>
    <property type="match status" value="2"/>
</dbReference>
<keyword evidence="6" id="KW-1185">Reference proteome</keyword>
<dbReference type="PANTHER" id="PTHR23151">
    <property type="entry name" value="DIHYDROLIPOAMIDE ACETYL/SUCCINYL-TRANSFERASE-RELATED"/>
    <property type="match status" value="1"/>
</dbReference>
<evidence type="ECO:0000313" key="6">
    <source>
        <dbReference type="Proteomes" id="UP000188174"/>
    </source>
</evidence>
<evidence type="ECO:0000313" key="5">
    <source>
        <dbReference type="EMBL" id="AQQ03006.1"/>
    </source>
</evidence>
<evidence type="ECO:0000256" key="2">
    <source>
        <dbReference type="ARBA" id="ARBA00022823"/>
    </source>
</evidence>
<dbReference type="PROSITE" id="PS50968">
    <property type="entry name" value="BIOTINYL_LIPOYL"/>
    <property type="match status" value="2"/>
</dbReference>
<dbReference type="InterPro" id="IPR036625">
    <property type="entry name" value="E3-bd_dom_sf"/>
</dbReference>